<dbReference type="GO" id="GO:0005525">
    <property type="term" value="F:GTP binding"/>
    <property type="evidence" value="ECO:0007669"/>
    <property type="project" value="InterPro"/>
</dbReference>
<dbReference type="InterPro" id="IPR027417">
    <property type="entry name" value="P-loop_NTPase"/>
</dbReference>
<evidence type="ECO:0000313" key="2">
    <source>
        <dbReference type="EMBL" id="KAH6831574.1"/>
    </source>
</evidence>
<accession>A0AAD4JDS8</accession>
<comment type="caution">
    <text evidence="2">The sequence shown here is derived from an EMBL/GenBank/DDBJ whole genome shotgun (WGS) entry which is preliminary data.</text>
</comment>
<dbReference type="Proteomes" id="UP001190926">
    <property type="component" value="Unassembled WGS sequence"/>
</dbReference>
<name>A0AAD4JDS8_PERFH</name>
<reference evidence="2 3" key="1">
    <citation type="journal article" date="2021" name="Nat. Commun.">
        <title>Incipient diploidization of the medicinal plant Perilla within 10,000 years.</title>
        <authorList>
            <person name="Zhang Y."/>
            <person name="Shen Q."/>
            <person name="Leng L."/>
            <person name="Zhang D."/>
            <person name="Chen S."/>
            <person name="Shi Y."/>
            <person name="Ning Z."/>
            <person name="Chen S."/>
        </authorList>
    </citation>
    <scope>NUCLEOTIDE SEQUENCE [LARGE SCALE GENOMIC DNA]</scope>
    <source>
        <strain evidence="3">cv. PC099</strain>
    </source>
</reference>
<gene>
    <name evidence="2" type="ORF">C2S53_018990</name>
</gene>
<dbReference type="SUPFAM" id="SSF52540">
    <property type="entry name" value="P-loop containing nucleoside triphosphate hydrolases"/>
    <property type="match status" value="1"/>
</dbReference>
<sequence>MHALILYILEEFRVHDDYRDCYEPKSKAKVITRESIDFTKIPIEKLPTVMNIGRPNVGKSALFNRLIWKREALVYKIPNDHVTRDIRDGIAKLGDLRFQVLISAGLEAEASSGAVLGRAAAINDWICVGKSPLCSFYDQCKFVLIKSRDGIHMLDLGFGKWLRKHAPGIKTIAVMNKVELLDNITGSLAAGVGEASTLGLGDPIAFCCCFDGLAVVF</sequence>
<organism evidence="2 3">
    <name type="scientific">Perilla frutescens var. hirtella</name>
    <name type="common">Perilla citriodora</name>
    <name type="synonym">Perilla setoyensis</name>
    <dbReference type="NCBI Taxonomy" id="608512"/>
    <lineage>
        <taxon>Eukaryota</taxon>
        <taxon>Viridiplantae</taxon>
        <taxon>Streptophyta</taxon>
        <taxon>Embryophyta</taxon>
        <taxon>Tracheophyta</taxon>
        <taxon>Spermatophyta</taxon>
        <taxon>Magnoliopsida</taxon>
        <taxon>eudicotyledons</taxon>
        <taxon>Gunneridae</taxon>
        <taxon>Pentapetalae</taxon>
        <taxon>asterids</taxon>
        <taxon>lamiids</taxon>
        <taxon>Lamiales</taxon>
        <taxon>Lamiaceae</taxon>
        <taxon>Nepetoideae</taxon>
        <taxon>Elsholtzieae</taxon>
        <taxon>Perilla</taxon>
    </lineage>
</organism>
<feature type="domain" description="G" evidence="1">
    <location>
        <begin position="49"/>
        <end position="121"/>
    </location>
</feature>
<protein>
    <submittedName>
        <fullName evidence="2">GTP-binding protein</fullName>
    </submittedName>
</protein>
<dbReference type="Pfam" id="PF01926">
    <property type="entry name" value="MMR_HSR1"/>
    <property type="match status" value="1"/>
</dbReference>
<evidence type="ECO:0000313" key="3">
    <source>
        <dbReference type="Proteomes" id="UP001190926"/>
    </source>
</evidence>
<dbReference type="PANTHER" id="PTHR43834">
    <property type="entry name" value="GTPASE DER"/>
    <property type="match status" value="1"/>
</dbReference>
<evidence type="ECO:0000259" key="1">
    <source>
        <dbReference type="Pfam" id="PF01926"/>
    </source>
</evidence>
<proteinExistence type="predicted"/>
<dbReference type="InterPro" id="IPR006073">
    <property type="entry name" value="GTP-bd"/>
</dbReference>
<dbReference type="Gene3D" id="3.40.50.300">
    <property type="entry name" value="P-loop containing nucleotide triphosphate hydrolases"/>
    <property type="match status" value="1"/>
</dbReference>
<keyword evidence="3" id="KW-1185">Reference proteome</keyword>
<dbReference type="PANTHER" id="PTHR43834:SF6">
    <property type="entry name" value="GTPASE DER"/>
    <property type="match status" value="1"/>
</dbReference>
<dbReference type="AlphaFoldDB" id="A0AAD4JDS8"/>
<dbReference type="EMBL" id="SDAM02000089">
    <property type="protein sequence ID" value="KAH6831574.1"/>
    <property type="molecule type" value="Genomic_DNA"/>
</dbReference>